<dbReference type="Proteomes" id="UP000325081">
    <property type="component" value="Unassembled WGS sequence"/>
</dbReference>
<reference evidence="2" key="1">
    <citation type="journal article" date="2019" name="Curr. Biol.">
        <title>Genome Sequence of Striga asiatica Provides Insight into the Evolution of Plant Parasitism.</title>
        <authorList>
            <person name="Yoshida S."/>
            <person name="Kim S."/>
            <person name="Wafula E.K."/>
            <person name="Tanskanen J."/>
            <person name="Kim Y.M."/>
            <person name="Honaas L."/>
            <person name="Yang Z."/>
            <person name="Spallek T."/>
            <person name="Conn C.E."/>
            <person name="Ichihashi Y."/>
            <person name="Cheong K."/>
            <person name="Cui S."/>
            <person name="Der J.P."/>
            <person name="Gundlach H."/>
            <person name="Jiao Y."/>
            <person name="Hori C."/>
            <person name="Ishida J.K."/>
            <person name="Kasahara H."/>
            <person name="Kiba T."/>
            <person name="Kim M.S."/>
            <person name="Koo N."/>
            <person name="Laohavisit A."/>
            <person name="Lee Y.H."/>
            <person name="Lumba S."/>
            <person name="McCourt P."/>
            <person name="Mortimer J.C."/>
            <person name="Mutuku J.M."/>
            <person name="Nomura T."/>
            <person name="Sasaki-Sekimoto Y."/>
            <person name="Seto Y."/>
            <person name="Wang Y."/>
            <person name="Wakatake T."/>
            <person name="Sakakibara H."/>
            <person name="Demura T."/>
            <person name="Yamaguchi S."/>
            <person name="Yoneyama K."/>
            <person name="Manabe R.I."/>
            <person name="Nelson D.C."/>
            <person name="Schulman A.H."/>
            <person name="Timko M.P."/>
            <person name="dePamphilis C.W."/>
            <person name="Choi D."/>
            <person name="Shirasu K."/>
        </authorList>
    </citation>
    <scope>NUCLEOTIDE SEQUENCE [LARGE SCALE GENOMIC DNA]</scope>
    <source>
        <strain evidence="2">cv. UVA1</strain>
    </source>
</reference>
<gene>
    <name evidence="1" type="ORF">STAS_30782</name>
</gene>
<accession>A0A5A7R9L7</accession>
<evidence type="ECO:0000313" key="1">
    <source>
        <dbReference type="EMBL" id="GER53267.1"/>
    </source>
</evidence>
<comment type="caution">
    <text evidence="1">The sequence shown here is derived from an EMBL/GenBank/DDBJ whole genome shotgun (WGS) entry which is preliminary data.</text>
</comment>
<dbReference type="AlphaFoldDB" id="A0A5A7R9L7"/>
<name>A0A5A7R9L7_STRAF</name>
<proteinExistence type="predicted"/>
<organism evidence="1 2">
    <name type="scientific">Striga asiatica</name>
    <name type="common">Asiatic witchweed</name>
    <name type="synonym">Buchnera asiatica</name>
    <dbReference type="NCBI Taxonomy" id="4170"/>
    <lineage>
        <taxon>Eukaryota</taxon>
        <taxon>Viridiplantae</taxon>
        <taxon>Streptophyta</taxon>
        <taxon>Embryophyta</taxon>
        <taxon>Tracheophyta</taxon>
        <taxon>Spermatophyta</taxon>
        <taxon>Magnoliopsida</taxon>
        <taxon>eudicotyledons</taxon>
        <taxon>Gunneridae</taxon>
        <taxon>Pentapetalae</taxon>
        <taxon>asterids</taxon>
        <taxon>lamiids</taxon>
        <taxon>Lamiales</taxon>
        <taxon>Orobanchaceae</taxon>
        <taxon>Buchnereae</taxon>
        <taxon>Striga</taxon>
    </lineage>
</organism>
<sequence>MNNSGTSLSGFFSPTSMPDFTRQVQMYDIEATNDEVRARSGFLARTKSLSISIWVRVRVYVARTRFVGKGKGDGLTGNLRRTSQKIESIPIVSLIKDRSKTGKYEL</sequence>
<evidence type="ECO:0000313" key="2">
    <source>
        <dbReference type="Proteomes" id="UP000325081"/>
    </source>
</evidence>
<dbReference type="EMBL" id="BKCP01010515">
    <property type="protein sequence ID" value="GER53267.1"/>
    <property type="molecule type" value="Genomic_DNA"/>
</dbReference>
<keyword evidence="2" id="KW-1185">Reference proteome</keyword>
<protein>
    <submittedName>
        <fullName evidence="1">Major facilitator superfamily MFS_1</fullName>
    </submittedName>
</protein>